<dbReference type="EMBL" id="JBHTOH010000074">
    <property type="protein sequence ID" value="MFD1411426.1"/>
    <property type="molecule type" value="Genomic_DNA"/>
</dbReference>
<keyword evidence="2" id="KW-1185">Reference proteome</keyword>
<protein>
    <recommendedName>
        <fullName evidence="3">Cell surface protein</fullName>
    </recommendedName>
</protein>
<dbReference type="Proteomes" id="UP001597191">
    <property type="component" value="Unassembled WGS sequence"/>
</dbReference>
<dbReference type="RefSeq" id="WP_125650143.1">
    <property type="nucleotide sequence ID" value="NZ_JBHTOH010000074.1"/>
</dbReference>
<comment type="caution">
    <text evidence="1">The sequence shown here is derived from an EMBL/GenBank/DDBJ whole genome shotgun (WGS) entry which is preliminary data.</text>
</comment>
<sequence length="411" mass="44690">MDSAEFTSTASSQLSALAKTAIQNSWALEFDTLAESGVDRNGMDSPMTSEHIGNEYPAESTMMKPYQIVGYLNAGTYYVKMIHNQPITGLSLTNGNWHTVQLSWLASTKTMTMTLDGTTTQNYAIDTTKLGGTSVYWGFTSATNKNMPSNQSNQLRLLDVPGAADLLNRKLTMTSLPSQLTIAQNTSWSPTSKFSYDRTDGNGTVTTNITNFDATDGLTYHQIWDDESETTTTLINTTDYSANLTAANLSKLGNHKLTYWVSDAYGHESSRETVNVTVLSGKLTLKVADTIDFLTTVLTGKTQQILRTGDLSVSVDDGRINADQNWHLTVQQEGDLVTSDGQKLAGYLTYVASDGTVFDLRNSAASIATEAANQNWSENWASNQGILLQLSSSSTPGNYSGQLEWTLSDAP</sequence>
<organism evidence="1 2">
    <name type="scientific">Lapidilactobacillus gannanensis</name>
    <dbReference type="NCBI Taxonomy" id="2486002"/>
    <lineage>
        <taxon>Bacteria</taxon>
        <taxon>Bacillati</taxon>
        <taxon>Bacillota</taxon>
        <taxon>Bacilli</taxon>
        <taxon>Lactobacillales</taxon>
        <taxon>Lactobacillaceae</taxon>
        <taxon>Lapidilactobacillus</taxon>
    </lineage>
</organism>
<dbReference type="Gene3D" id="2.60.120.200">
    <property type="match status" value="1"/>
</dbReference>
<gene>
    <name evidence="1" type="ORF">ACFQ4R_07495</name>
</gene>
<evidence type="ECO:0000313" key="2">
    <source>
        <dbReference type="Proteomes" id="UP001597191"/>
    </source>
</evidence>
<name>A0ABW4BNT0_9LACO</name>
<accession>A0ABW4BNT0</accession>
<proteinExistence type="predicted"/>
<dbReference type="InterPro" id="IPR013320">
    <property type="entry name" value="ConA-like_dom_sf"/>
</dbReference>
<evidence type="ECO:0000313" key="1">
    <source>
        <dbReference type="EMBL" id="MFD1411426.1"/>
    </source>
</evidence>
<evidence type="ECO:0008006" key="3">
    <source>
        <dbReference type="Google" id="ProtNLM"/>
    </source>
</evidence>
<dbReference type="SUPFAM" id="SSF49899">
    <property type="entry name" value="Concanavalin A-like lectins/glucanases"/>
    <property type="match status" value="1"/>
</dbReference>
<reference evidence="2" key="1">
    <citation type="journal article" date="2019" name="Int. J. Syst. Evol. Microbiol.">
        <title>The Global Catalogue of Microorganisms (GCM) 10K type strain sequencing project: providing services to taxonomists for standard genome sequencing and annotation.</title>
        <authorList>
            <consortium name="The Broad Institute Genomics Platform"/>
            <consortium name="The Broad Institute Genome Sequencing Center for Infectious Disease"/>
            <person name="Wu L."/>
            <person name="Ma J."/>
        </authorList>
    </citation>
    <scope>NUCLEOTIDE SEQUENCE [LARGE SCALE GENOMIC DNA]</scope>
    <source>
        <strain evidence="2">CCM 8937</strain>
    </source>
</reference>